<accession>A0A840RWQ0</accession>
<dbReference type="AlphaFoldDB" id="A0A840RWQ0"/>
<evidence type="ECO:0000313" key="4">
    <source>
        <dbReference type="Proteomes" id="UP000571084"/>
    </source>
</evidence>
<dbReference type="EMBL" id="JACHHQ010000005">
    <property type="protein sequence ID" value="MBB5200849.1"/>
    <property type="molecule type" value="Genomic_DNA"/>
</dbReference>
<feature type="chain" id="PRO_5032412361" description="Pentapeptide MXKDX repeat protein" evidence="2">
    <location>
        <begin position="22"/>
        <end position="85"/>
    </location>
</feature>
<protein>
    <recommendedName>
        <fullName evidence="5">Pentapeptide MXKDX repeat protein</fullName>
    </recommendedName>
</protein>
<evidence type="ECO:0000313" key="3">
    <source>
        <dbReference type="EMBL" id="MBB5200849.1"/>
    </source>
</evidence>
<evidence type="ECO:0000256" key="2">
    <source>
        <dbReference type="SAM" id="SignalP"/>
    </source>
</evidence>
<name>A0A840RWQ0_9BURK</name>
<keyword evidence="4" id="KW-1185">Reference proteome</keyword>
<evidence type="ECO:0008006" key="5">
    <source>
        <dbReference type="Google" id="ProtNLM"/>
    </source>
</evidence>
<dbReference type="RefSeq" id="WP_168055705.1">
    <property type="nucleotide sequence ID" value="NZ_JAAOZT010000007.1"/>
</dbReference>
<feature type="region of interest" description="Disordered" evidence="1">
    <location>
        <begin position="29"/>
        <end position="85"/>
    </location>
</feature>
<evidence type="ECO:0000256" key="1">
    <source>
        <dbReference type="SAM" id="MobiDB-lite"/>
    </source>
</evidence>
<organism evidence="3 4">
    <name type="scientific">Glaciimonas immobilis</name>
    <dbReference type="NCBI Taxonomy" id="728004"/>
    <lineage>
        <taxon>Bacteria</taxon>
        <taxon>Pseudomonadati</taxon>
        <taxon>Pseudomonadota</taxon>
        <taxon>Betaproteobacteria</taxon>
        <taxon>Burkholderiales</taxon>
        <taxon>Oxalobacteraceae</taxon>
        <taxon>Glaciimonas</taxon>
    </lineage>
</organism>
<sequence length="85" mass="9187">MKKYLMNLAVLMAIGTGFAFAQNDMSKTPMPNDSMGKEAASAGMNDGTADTDAPKKKTMKKKMHKHTAAPRPMTDAGMDKPDTKH</sequence>
<proteinExistence type="predicted"/>
<gene>
    <name evidence="3" type="ORF">HNR39_002691</name>
</gene>
<feature type="signal peptide" evidence="2">
    <location>
        <begin position="1"/>
        <end position="21"/>
    </location>
</feature>
<feature type="compositionally biased region" description="Basic residues" evidence="1">
    <location>
        <begin position="56"/>
        <end position="68"/>
    </location>
</feature>
<comment type="caution">
    <text evidence="3">The sequence shown here is derived from an EMBL/GenBank/DDBJ whole genome shotgun (WGS) entry which is preliminary data.</text>
</comment>
<reference evidence="3 4" key="1">
    <citation type="submission" date="2020-08" db="EMBL/GenBank/DDBJ databases">
        <title>Genomic Encyclopedia of Type Strains, Phase IV (KMG-IV): sequencing the most valuable type-strain genomes for metagenomic binning, comparative biology and taxonomic classification.</title>
        <authorList>
            <person name="Goeker M."/>
        </authorList>
    </citation>
    <scope>NUCLEOTIDE SEQUENCE [LARGE SCALE GENOMIC DNA]</scope>
    <source>
        <strain evidence="3 4">DSM 23240</strain>
    </source>
</reference>
<dbReference type="Proteomes" id="UP000571084">
    <property type="component" value="Unassembled WGS sequence"/>
</dbReference>
<keyword evidence="2" id="KW-0732">Signal</keyword>